<comment type="caution">
    <text evidence="2">The sequence shown here is derived from an EMBL/GenBank/DDBJ whole genome shotgun (WGS) entry which is preliminary data.</text>
</comment>
<protein>
    <submittedName>
        <fullName evidence="2">Uncharacterized protein</fullName>
    </submittedName>
</protein>
<organism evidence="2 3">
    <name type="scientific">Candidatus Buchananbacteria bacterium RIFCSPHIGHO2_01_FULL_39_14</name>
    <dbReference type="NCBI Taxonomy" id="1797532"/>
    <lineage>
        <taxon>Bacteria</taxon>
        <taxon>Candidatus Buchananiibacteriota</taxon>
    </lineage>
</organism>
<gene>
    <name evidence="2" type="ORF">A2729_01105</name>
</gene>
<dbReference type="EMBL" id="MHIB01000027">
    <property type="protein sequence ID" value="OGY43902.1"/>
    <property type="molecule type" value="Genomic_DNA"/>
</dbReference>
<feature type="region of interest" description="Disordered" evidence="1">
    <location>
        <begin position="1"/>
        <end position="22"/>
    </location>
</feature>
<evidence type="ECO:0000256" key="1">
    <source>
        <dbReference type="SAM" id="MobiDB-lite"/>
    </source>
</evidence>
<proteinExistence type="predicted"/>
<evidence type="ECO:0000313" key="3">
    <source>
        <dbReference type="Proteomes" id="UP000178930"/>
    </source>
</evidence>
<accession>A0A1G1XV82</accession>
<evidence type="ECO:0000313" key="2">
    <source>
        <dbReference type="EMBL" id="OGY43902.1"/>
    </source>
</evidence>
<sequence>MAELLVQARRVKSRRQQAPKNSLTSRLRQLTIGIVSSGQSEIIPEIIPMEKPALTLPQAAAIAEPTMPVNSKPGWLQRLFYRLPFMRRQEIAI</sequence>
<dbReference type="Proteomes" id="UP000178930">
    <property type="component" value="Unassembled WGS sequence"/>
</dbReference>
<name>A0A1G1XV82_9BACT</name>
<dbReference type="AlphaFoldDB" id="A0A1G1XV82"/>
<reference evidence="2 3" key="1">
    <citation type="journal article" date="2016" name="Nat. Commun.">
        <title>Thousands of microbial genomes shed light on interconnected biogeochemical processes in an aquifer system.</title>
        <authorList>
            <person name="Anantharaman K."/>
            <person name="Brown C.T."/>
            <person name="Hug L.A."/>
            <person name="Sharon I."/>
            <person name="Castelle C.J."/>
            <person name="Probst A.J."/>
            <person name="Thomas B.C."/>
            <person name="Singh A."/>
            <person name="Wilkins M.J."/>
            <person name="Karaoz U."/>
            <person name="Brodie E.L."/>
            <person name="Williams K.H."/>
            <person name="Hubbard S.S."/>
            <person name="Banfield J.F."/>
        </authorList>
    </citation>
    <scope>NUCLEOTIDE SEQUENCE [LARGE SCALE GENOMIC DNA]</scope>
</reference>